<dbReference type="GO" id="GO:0030973">
    <property type="term" value="F:molybdate ion binding"/>
    <property type="evidence" value="ECO:0007669"/>
    <property type="project" value="TreeGrafter"/>
</dbReference>
<dbReference type="Gene3D" id="3.40.190.10">
    <property type="entry name" value="Periplasmic binding protein-like II"/>
    <property type="match status" value="2"/>
</dbReference>
<protein>
    <submittedName>
        <fullName evidence="8">Molybdate ABC transporter substrate-binding protein</fullName>
    </submittedName>
</protein>
<dbReference type="EMBL" id="PYMC01000005">
    <property type="protein sequence ID" value="PSW05441.1"/>
    <property type="molecule type" value="Genomic_DNA"/>
</dbReference>
<reference evidence="8 9" key="1">
    <citation type="submission" date="2018-03" db="EMBL/GenBank/DDBJ databases">
        <title>Whole genome sequencing of Histamine producing bacteria.</title>
        <authorList>
            <person name="Butler K."/>
        </authorList>
    </citation>
    <scope>NUCLEOTIDE SEQUENCE [LARGE SCALE GENOMIC DNA]</scope>
    <source>
        <strain evidence="8 9">DSM 16190</strain>
    </source>
</reference>
<dbReference type="PANTHER" id="PTHR30632">
    <property type="entry name" value="MOLYBDATE-BINDING PERIPLASMIC PROTEIN"/>
    <property type="match status" value="1"/>
</dbReference>
<comment type="similarity">
    <text evidence="1">Belongs to the bacterial solute-binding protein ModA family.</text>
</comment>
<dbReference type="CDD" id="cd13536">
    <property type="entry name" value="PBP2_EcModA"/>
    <property type="match status" value="1"/>
</dbReference>
<dbReference type="OrthoDB" id="9785015at2"/>
<dbReference type="Proteomes" id="UP000240904">
    <property type="component" value="Unassembled WGS sequence"/>
</dbReference>
<keyword evidence="4 7" id="KW-0732">Signal</keyword>
<dbReference type="GO" id="GO:0015689">
    <property type="term" value="P:molybdate ion transport"/>
    <property type="evidence" value="ECO:0007669"/>
    <property type="project" value="InterPro"/>
</dbReference>
<dbReference type="Pfam" id="PF13531">
    <property type="entry name" value="SBP_bac_11"/>
    <property type="match status" value="1"/>
</dbReference>
<feature type="binding site" evidence="6">
    <location>
        <position position="37"/>
    </location>
    <ligand>
        <name>molybdate</name>
        <dbReference type="ChEBI" id="CHEBI:36264"/>
    </ligand>
</feature>
<evidence type="ECO:0000256" key="7">
    <source>
        <dbReference type="SAM" id="SignalP"/>
    </source>
</evidence>
<comment type="caution">
    <text evidence="8">The sequence shown here is derived from an EMBL/GenBank/DDBJ whole genome shotgun (WGS) entry which is preliminary data.</text>
</comment>
<dbReference type="InterPro" id="IPR005950">
    <property type="entry name" value="ModA"/>
</dbReference>
<feature type="chain" id="PRO_5015419198" evidence="7">
    <location>
        <begin position="27"/>
        <end position="259"/>
    </location>
</feature>
<evidence type="ECO:0000256" key="4">
    <source>
        <dbReference type="ARBA" id="ARBA00022729"/>
    </source>
</evidence>
<accession>A0A2T3MZM0</accession>
<dbReference type="GO" id="GO:1901359">
    <property type="term" value="F:tungstate binding"/>
    <property type="evidence" value="ECO:0007669"/>
    <property type="project" value="UniProtKB-ARBA"/>
</dbReference>
<gene>
    <name evidence="8" type="ORF">C9I89_09325</name>
</gene>
<keyword evidence="9" id="KW-1185">Reference proteome</keyword>
<sequence length="259" mass="27977">MGSGKKFVSCVVSAVCLVISVAPTYASEKVTVFAAASLTNAITELAGLYKEKAGIDATLSFASSSTLARQIAQGAPADIYLSANNKWMDYVSQQQMIEPETRQSLLTNSLVLVAPKSYSDDKIEVSASWDLSQALQGTRLAVGDPAHVPAGRYAKESLQTLGLWQQAEPLLARANNVRSALVLVERGEAMLGMVYKTDALISKQVKQVAEIPASSHQPIEYPIAIVNAMSRPEVKDFYQFLQSEQALAVFTKYGFGVHQ</sequence>
<evidence type="ECO:0000256" key="5">
    <source>
        <dbReference type="ARBA" id="ARBA00062515"/>
    </source>
</evidence>
<dbReference type="PIRSF" id="PIRSF004846">
    <property type="entry name" value="ModA"/>
    <property type="match status" value="1"/>
</dbReference>
<dbReference type="GO" id="GO:0046872">
    <property type="term" value="F:metal ion binding"/>
    <property type="evidence" value="ECO:0007669"/>
    <property type="project" value="UniProtKB-KW"/>
</dbReference>
<comment type="subunit">
    <text evidence="5">The complex is composed of two ATP-binding proteins (ModC), two transmembrane proteins (ModB) and a solute-binding protein (ModA).</text>
</comment>
<evidence type="ECO:0000256" key="6">
    <source>
        <dbReference type="PIRSR" id="PIRSR004846-1"/>
    </source>
</evidence>
<dbReference type="FunFam" id="3.40.190.10:FF:000035">
    <property type="entry name" value="Molybdate ABC transporter substrate-binding protein"/>
    <property type="match status" value="1"/>
</dbReference>
<evidence type="ECO:0000313" key="9">
    <source>
        <dbReference type="Proteomes" id="UP000240904"/>
    </source>
</evidence>
<evidence type="ECO:0000256" key="1">
    <source>
        <dbReference type="ARBA" id="ARBA00009175"/>
    </source>
</evidence>
<feature type="binding site" evidence="6">
    <location>
        <position position="150"/>
    </location>
    <ligand>
        <name>molybdate</name>
        <dbReference type="ChEBI" id="CHEBI:36264"/>
    </ligand>
</feature>
<dbReference type="AlphaFoldDB" id="A0A2T3MZM0"/>
<feature type="binding site" evidence="6">
    <location>
        <position position="64"/>
    </location>
    <ligand>
        <name>molybdate</name>
        <dbReference type="ChEBI" id="CHEBI:36264"/>
    </ligand>
</feature>
<dbReference type="NCBIfam" id="TIGR01256">
    <property type="entry name" value="modA"/>
    <property type="match status" value="1"/>
</dbReference>
<dbReference type="PANTHER" id="PTHR30632:SF17">
    <property type="entry name" value="MOLYBDATE-BINDING PROTEIN MODA"/>
    <property type="match status" value="1"/>
</dbReference>
<dbReference type="InterPro" id="IPR050682">
    <property type="entry name" value="ModA/WtpA"/>
</dbReference>
<keyword evidence="2 6" id="KW-0500">Molybdenum</keyword>
<dbReference type="GO" id="GO:0030288">
    <property type="term" value="C:outer membrane-bounded periplasmic space"/>
    <property type="evidence" value="ECO:0007669"/>
    <property type="project" value="TreeGrafter"/>
</dbReference>
<feature type="binding site" evidence="6">
    <location>
        <position position="177"/>
    </location>
    <ligand>
        <name>molybdate</name>
        <dbReference type="ChEBI" id="CHEBI:36264"/>
    </ligand>
</feature>
<dbReference type="NCBIfam" id="NF007958">
    <property type="entry name" value="PRK10677.1"/>
    <property type="match status" value="1"/>
</dbReference>
<proteinExistence type="inferred from homology"/>
<name>A0A2T3MZM0_9GAMM</name>
<dbReference type="RefSeq" id="WP_107283081.1">
    <property type="nucleotide sequence ID" value="NZ_PYMC01000005.1"/>
</dbReference>
<organism evidence="8 9">
    <name type="scientific">Photobacterium lipolyticum</name>
    <dbReference type="NCBI Taxonomy" id="266810"/>
    <lineage>
        <taxon>Bacteria</taxon>
        <taxon>Pseudomonadati</taxon>
        <taxon>Pseudomonadota</taxon>
        <taxon>Gammaproteobacteria</taxon>
        <taxon>Vibrionales</taxon>
        <taxon>Vibrionaceae</taxon>
        <taxon>Photobacterium</taxon>
    </lineage>
</organism>
<evidence type="ECO:0000313" key="8">
    <source>
        <dbReference type="EMBL" id="PSW05441.1"/>
    </source>
</evidence>
<feature type="binding site" evidence="6">
    <location>
        <position position="195"/>
    </location>
    <ligand>
        <name>molybdate</name>
        <dbReference type="ChEBI" id="CHEBI:36264"/>
    </ligand>
</feature>
<evidence type="ECO:0000256" key="3">
    <source>
        <dbReference type="ARBA" id="ARBA00022723"/>
    </source>
</evidence>
<keyword evidence="3 6" id="KW-0479">Metal-binding</keyword>
<feature type="signal peptide" evidence="7">
    <location>
        <begin position="1"/>
        <end position="26"/>
    </location>
</feature>
<evidence type="ECO:0000256" key="2">
    <source>
        <dbReference type="ARBA" id="ARBA00022505"/>
    </source>
</evidence>
<dbReference type="SUPFAM" id="SSF53850">
    <property type="entry name" value="Periplasmic binding protein-like II"/>
    <property type="match status" value="1"/>
</dbReference>